<evidence type="ECO:0000259" key="2">
    <source>
        <dbReference type="Pfam" id="PF00144"/>
    </source>
</evidence>
<dbReference type="RefSeq" id="WP_379798122.1">
    <property type="nucleotide sequence ID" value="NZ_JBHSFY010000006.1"/>
</dbReference>
<name>A0ABV8ZH34_9FLAO</name>
<dbReference type="EMBL" id="JBHSFY010000006">
    <property type="protein sequence ID" value="MFC4477867.1"/>
    <property type="molecule type" value="Genomic_DNA"/>
</dbReference>
<dbReference type="Pfam" id="PF00144">
    <property type="entry name" value="Beta-lactamase"/>
    <property type="match status" value="1"/>
</dbReference>
<proteinExistence type="predicted"/>
<dbReference type="InterPro" id="IPR050491">
    <property type="entry name" value="AmpC-like"/>
</dbReference>
<evidence type="ECO:0000313" key="3">
    <source>
        <dbReference type="EMBL" id="MFC4477867.1"/>
    </source>
</evidence>
<feature type="chain" id="PRO_5045809787" evidence="1">
    <location>
        <begin position="20"/>
        <end position="364"/>
    </location>
</feature>
<dbReference type="PANTHER" id="PTHR46825:SF9">
    <property type="entry name" value="BETA-LACTAMASE-RELATED DOMAIN-CONTAINING PROTEIN"/>
    <property type="match status" value="1"/>
</dbReference>
<evidence type="ECO:0000313" key="4">
    <source>
        <dbReference type="Proteomes" id="UP001596003"/>
    </source>
</evidence>
<gene>
    <name evidence="3" type="ORF">ACFO3N_12395</name>
</gene>
<keyword evidence="3" id="KW-0378">Hydrolase</keyword>
<feature type="signal peptide" evidence="1">
    <location>
        <begin position="1"/>
        <end position="19"/>
    </location>
</feature>
<protein>
    <submittedName>
        <fullName evidence="3">Serine hydrolase domain-containing protein</fullName>
        <ecNumber evidence="3">3.-.-.-</ecNumber>
    </submittedName>
</protein>
<reference evidence="4" key="1">
    <citation type="journal article" date="2019" name="Int. J. Syst. Evol. Microbiol.">
        <title>The Global Catalogue of Microorganisms (GCM) 10K type strain sequencing project: providing services to taxonomists for standard genome sequencing and annotation.</title>
        <authorList>
            <consortium name="The Broad Institute Genomics Platform"/>
            <consortium name="The Broad Institute Genome Sequencing Center for Infectious Disease"/>
            <person name="Wu L."/>
            <person name="Ma J."/>
        </authorList>
    </citation>
    <scope>NUCLEOTIDE SEQUENCE [LARGE SCALE GENOMIC DNA]</scope>
    <source>
        <strain evidence="4">NBRC 103627</strain>
    </source>
</reference>
<dbReference type="PANTHER" id="PTHR46825">
    <property type="entry name" value="D-ALANYL-D-ALANINE-CARBOXYPEPTIDASE/ENDOPEPTIDASE AMPH"/>
    <property type="match status" value="1"/>
</dbReference>
<dbReference type="EC" id="3.-.-.-" evidence="3"/>
<accession>A0ABV8ZH34</accession>
<organism evidence="3 4">
    <name type="scientific">Flavobacterium chungangensis</name>
    <dbReference type="NCBI Taxonomy" id="2708132"/>
    <lineage>
        <taxon>Bacteria</taxon>
        <taxon>Pseudomonadati</taxon>
        <taxon>Bacteroidota</taxon>
        <taxon>Flavobacteriia</taxon>
        <taxon>Flavobacteriales</taxon>
        <taxon>Flavobacteriaceae</taxon>
        <taxon>Flavobacterium</taxon>
    </lineage>
</organism>
<dbReference type="Gene3D" id="3.40.710.10">
    <property type="entry name" value="DD-peptidase/beta-lactamase superfamily"/>
    <property type="match status" value="1"/>
</dbReference>
<dbReference type="InterPro" id="IPR001466">
    <property type="entry name" value="Beta-lactam-related"/>
</dbReference>
<dbReference type="InterPro" id="IPR012338">
    <property type="entry name" value="Beta-lactam/transpept-like"/>
</dbReference>
<sequence length="364" mass="41182">MKVTTSIFTLLLISQITFAQTAAKKIDSIFRSIAIYNPEIAMSVGFVENGVTTFFNYGKISKESKQAVNENTIYEIGSITKLLTGNLLAQAHNEGKLKIDDFIDDYLPKEYVLSNEIKGKIKISDLASHQSGLPNFDFRKLMEINPKQPLDITKESVHALINENTKLIDYGSYRYSNISYTLMGMILEKVYAKSFEDILKEKMLLPLKMENTLTSNFNVKNKVTGYEFNGIPQDFFNWNYLIAPAGLVKSNTSDLTKLLKAILSNTGEISKATAIAETTFFKNTEREIGFGQQMERVADDVYFYKTGNTMGCATIFAYDKKTNWGMVILLNHNSPQLIGELMDAYYEQVFKKKAVSNNTKKMQL</sequence>
<dbReference type="GO" id="GO:0016787">
    <property type="term" value="F:hydrolase activity"/>
    <property type="evidence" value="ECO:0007669"/>
    <property type="project" value="UniProtKB-KW"/>
</dbReference>
<evidence type="ECO:0000256" key="1">
    <source>
        <dbReference type="SAM" id="SignalP"/>
    </source>
</evidence>
<keyword evidence="1" id="KW-0732">Signal</keyword>
<dbReference type="SUPFAM" id="SSF56601">
    <property type="entry name" value="beta-lactamase/transpeptidase-like"/>
    <property type="match status" value="1"/>
</dbReference>
<feature type="domain" description="Beta-lactamase-related" evidence="2">
    <location>
        <begin position="42"/>
        <end position="335"/>
    </location>
</feature>
<comment type="caution">
    <text evidence="3">The sequence shown here is derived from an EMBL/GenBank/DDBJ whole genome shotgun (WGS) entry which is preliminary data.</text>
</comment>
<dbReference type="Proteomes" id="UP001596003">
    <property type="component" value="Unassembled WGS sequence"/>
</dbReference>
<keyword evidence="4" id="KW-1185">Reference proteome</keyword>